<keyword evidence="1" id="KW-1133">Transmembrane helix</keyword>
<gene>
    <name evidence="3" type="primary">LOC113501050</name>
</gene>
<dbReference type="InParanoid" id="A0A7E5WBP3"/>
<name>A0A7E5WBP3_TRINI</name>
<evidence type="ECO:0000256" key="1">
    <source>
        <dbReference type="SAM" id="Phobius"/>
    </source>
</evidence>
<evidence type="ECO:0000313" key="2">
    <source>
        <dbReference type="Proteomes" id="UP000322000"/>
    </source>
</evidence>
<dbReference type="PANTHER" id="PTHR12480:SF13">
    <property type="entry name" value="LD14533P"/>
    <property type="match status" value="1"/>
</dbReference>
<organism evidence="2 3">
    <name type="scientific">Trichoplusia ni</name>
    <name type="common">Cabbage looper</name>
    <dbReference type="NCBI Taxonomy" id="7111"/>
    <lineage>
        <taxon>Eukaryota</taxon>
        <taxon>Metazoa</taxon>
        <taxon>Ecdysozoa</taxon>
        <taxon>Arthropoda</taxon>
        <taxon>Hexapoda</taxon>
        <taxon>Insecta</taxon>
        <taxon>Pterygota</taxon>
        <taxon>Neoptera</taxon>
        <taxon>Endopterygota</taxon>
        <taxon>Lepidoptera</taxon>
        <taxon>Glossata</taxon>
        <taxon>Ditrysia</taxon>
        <taxon>Noctuoidea</taxon>
        <taxon>Noctuidae</taxon>
        <taxon>Plusiinae</taxon>
        <taxon>Trichoplusia</taxon>
    </lineage>
</organism>
<dbReference type="RefSeq" id="XP_026737837.1">
    <property type="nucleotide sequence ID" value="XM_026882036.1"/>
</dbReference>
<keyword evidence="2" id="KW-1185">Reference proteome</keyword>
<dbReference type="InterPro" id="IPR050910">
    <property type="entry name" value="JMJD6_ArgDemeth/LysHydrox"/>
</dbReference>
<dbReference type="Proteomes" id="UP000322000">
    <property type="component" value="Chromosome 15"/>
</dbReference>
<dbReference type="SUPFAM" id="SSF51197">
    <property type="entry name" value="Clavaminate synthase-like"/>
    <property type="match status" value="1"/>
</dbReference>
<evidence type="ECO:0000313" key="3">
    <source>
        <dbReference type="RefSeq" id="XP_026737837.1"/>
    </source>
</evidence>
<dbReference type="PANTHER" id="PTHR12480">
    <property type="entry name" value="ARGININE DEMETHYLASE AND LYSYL-HYDROXYLASE JMJD"/>
    <property type="match status" value="1"/>
</dbReference>
<dbReference type="AlphaFoldDB" id="A0A7E5WBP3"/>
<dbReference type="Gene3D" id="2.60.120.650">
    <property type="entry name" value="Cupin"/>
    <property type="match status" value="1"/>
</dbReference>
<reference evidence="3" key="1">
    <citation type="submission" date="2025-08" db="UniProtKB">
        <authorList>
            <consortium name="RefSeq"/>
        </authorList>
    </citation>
    <scope>IDENTIFICATION</scope>
</reference>
<keyword evidence="1" id="KW-0472">Membrane</keyword>
<accession>A0A7E5WBP3</accession>
<dbReference type="GO" id="GO:0016706">
    <property type="term" value="F:2-oxoglutarate-dependent dioxygenase activity"/>
    <property type="evidence" value="ECO:0007669"/>
    <property type="project" value="TreeGrafter"/>
</dbReference>
<sequence length="316" mass="37101">MRKVNIDNRLIRKRLRAVQKRAIERGLNGLMKQYNYICDYNDVVETKRTNKKLVVLILSAFIVLVLSVNFLNSILSARCLLPSNYLVWEATRPLADCCYCENVTKPIILWNVTRQNFEEYAYMRRPIIVKNAIKNWRATKEFSYNMFKRLYEETEGSYESLEEGCQFLNFKTDLFSLKEVFSMPDARVRNDDGQKPWYVGWGNCHPDILAKVRQYYNIPEFLPEDAEFPATENIFFGFEIGAVMHLDYIPRLMWQGQVLGNKTWSIAPVPECDHVCHKFDYYVEPGDVVLLDTRVWYHSTTIPKGQFSLTVQSEYG</sequence>
<proteinExistence type="predicted"/>
<dbReference type="OrthoDB" id="47883at2759"/>
<keyword evidence="1" id="KW-0812">Transmembrane</keyword>
<feature type="transmembrane region" description="Helical" evidence="1">
    <location>
        <begin position="53"/>
        <end position="75"/>
    </location>
</feature>
<dbReference type="GeneID" id="113501050"/>
<dbReference type="KEGG" id="tnl:113501050"/>
<dbReference type="FunCoup" id="A0A7E5WBP3">
    <property type="interactions" value="13"/>
</dbReference>
<protein>
    <submittedName>
        <fullName evidence="3">Uncharacterized protein LOC113501050</fullName>
    </submittedName>
</protein>